<evidence type="ECO:0000313" key="3">
    <source>
        <dbReference type="Proteomes" id="UP001057580"/>
    </source>
</evidence>
<dbReference type="RefSeq" id="WP_260591735.1">
    <property type="nucleotide sequence ID" value="NZ_CP104003.1"/>
</dbReference>
<protein>
    <submittedName>
        <fullName evidence="2">Uncharacterized protein</fullName>
    </submittedName>
</protein>
<dbReference type="KEGG" id="ssai:N0B31_11315"/>
<sequence length="176" mass="19646">MSEDGRRRVLAKSWVANLLGLTELSESEVTDRSKAIRAFRRVSKAPSRASEGSITARLLRRFQTFVQASFGYRWLTAEPDPDVVVIDLRKTWTVGPIIAILDRFISWFRPRWQASLLGRTAESLIAALRPAAAESAVVAGMRAVLVPPAPPERERPLSPDVTERDRNQPSPDDPES</sequence>
<feature type="region of interest" description="Disordered" evidence="1">
    <location>
        <begin position="145"/>
        <end position="176"/>
    </location>
</feature>
<name>A0A9E7U311_9EURY</name>
<dbReference type="EMBL" id="CP104003">
    <property type="protein sequence ID" value="UWM52740.1"/>
    <property type="molecule type" value="Genomic_DNA"/>
</dbReference>
<organism evidence="2 3">
    <name type="scientific">Salinirubellus salinus</name>
    <dbReference type="NCBI Taxonomy" id="1364945"/>
    <lineage>
        <taxon>Archaea</taxon>
        <taxon>Methanobacteriati</taxon>
        <taxon>Methanobacteriota</taxon>
        <taxon>Stenosarchaea group</taxon>
        <taxon>Halobacteria</taxon>
        <taxon>Halobacteriales</taxon>
        <taxon>Natronomonadaceae</taxon>
        <taxon>Salinirubellus</taxon>
    </lineage>
</organism>
<dbReference type="GeneID" id="74943019"/>
<gene>
    <name evidence="2" type="ORF">N0B31_11315</name>
</gene>
<evidence type="ECO:0000313" key="2">
    <source>
        <dbReference type="EMBL" id="UWM52740.1"/>
    </source>
</evidence>
<reference evidence="2" key="1">
    <citation type="submission" date="2022-09" db="EMBL/GenBank/DDBJ databases">
        <title>Diverse halophilic archaea isolated from saline environments.</title>
        <authorList>
            <person name="Cui H.-L."/>
        </authorList>
    </citation>
    <scope>NUCLEOTIDE SEQUENCE</scope>
    <source>
        <strain evidence="2">ZS-35-S2</strain>
    </source>
</reference>
<evidence type="ECO:0000256" key="1">
    <source>
        <dbReference type="SAM" id="MobiDB-lite"/>
    </source>
</evidence>
<keyword evidence="3" id="KW-1185">Reference proteome</keyword>
<dbReference type="AlphaFoldDB" id="A0A9E7U311"/>
<feature type="compositionally biased region" description="Basic and acidic residues" evidence="1">
    <location>
        <begin position="151"/>
        <end position="167"/>
    </location>
</feature>
<dbReference type="Proteomes" id="UP001057580">
    <property type="component" value="Chromosome"/>
</dbReference>
<accession>A0A9E7U311</accession>
<proteinExistence type="predicted"/>